<sequence length="119" mass="13537">MAKQTEQQTSPGNTGEVNKEGTTTPQDTVDTTNQAEDKTKQEKEALKKAELEAQKLAKKETDERLLNGYEYRGRKYNFTANMPQKVNLDGEIFSQEEIMSNTDVIESMIDSKNIFIKEI</sequence>
<dbReference type="EMBL" id="CP013690">
    <property type="protein sequence ID" value="ALU25255.1"/>
    <property type="molecule type" value="Genomic_DNA"/>
</dbReference>
<reference evidence="2 3" key="1">
    <citation type="journal article" date="2016" name="J. Zhejiang Univ. Sci. B">
        <title>Antibiotic resistance mechanisms of Myroides sp.</title>
        <authorList>
            <person name="Hu S."/>
            <person name="Yuan S."/>
            <person name="Qu H."/>
            <person name="Jiang T."/>
            <person name="Zhou Y."/>
            <person name="Wang M."/>
            <person name="Ming D."/>
        </authorList>
    </citation>
    <scope>NUCLEOTIDE SEQUENCE [LARGE SCALE GENOMIC DNA]</scope>
    <source>
        <strain evidence="2 3">PR63039</strain>
    </source>
</reference>
<proteinExistence type="predicted"/>
<evidence type="ECO:0000313" key="3">
    <source>
        <dbReference type="Proteomes" id="UP000069030"/>
    </source>
</evidence>
<feature type="compositionally biased region" description="Polar residues" evidence="1">
    <location>
        <begin position="1"/>
        <end position="16"/>
    </location>
</feature>
<dbReference type="AlphaFoldDB" id="A0AAI8C3L0"/>
<evidence type="ECO:0000256" key="1">
    <source>
        <dbReference type="SAM" id="MobiDB-lite"/>
    </source>
</evidence>
<evidence type="ECO:0000313" key="2">
    <source>
        <dbReference type="EMBL" id="ALU25255.1"/>
    </source>
</evidence>
<feature type="compositionally biased region" description="Low complexity" evidence="1">
    <location>
        <begin position="22"/>
        <end position="32"/>
    </location>
</feature>
<organism evidence="2 3">
    <name type="scientific">Myroides odoratimimus</name>
    <dbReference type="NCBI Taxonomy" id="76832"/>
    <lineage>
        <taxon>Bacteria</taxon>
        <taxon>Pseudomonadati</taxon>
        <taxon>Bacteroidota</taxon>
        <taxon>Flavobacteriia</taxon>
        <taxon>Flavobacteriales</taxon>
        <taxon>Flavobacteriaceae</taxon>
        <taxon>Myroides</taxon>
    </lineage>
</organism>
<protein>
    <submittedName>
        <fullName evidence="2">Uncharacterized protein</fullName>
    </submittedName>
</protein>
<gene>
    <name evidence="2" type="ORF">AS202_03380</name>
</gene>
<dbReference type="KEGG" id="mod:AS202_03380"/>
<dbReference type="RefSeq" id="WP_058699112.1">
    <property type="nucleotide sequence ID" value="NZ_CP013690.1"/>
</dbReference>
<feature type="region of interest" description="Disordered" evidence="1">
    <location>
        <begin position="1"/>
        <end position="43"/>
    </location>
</feature>
<accession>A0AAI8C3L0</accession>
<dbReference type="Proteomes" id="UP000069030">
    <property type="component" value="Chromosome"/>
</dbReference>
<name>A0AAI8C3L0_9FLAO</name>